<dbReference type="GO" id="GO:0005886">
    <property type="term" value="C:plasma membrane"/>
    <property type="evidence" value="ECO:0007669"/>
    <property type="project" value="UniProtKB-SubCell"/>
</dbReference>
<proteinExistence type="predicted"/>
<evidence type="ECO:0000256" key="5">
    <source>
        <dbReference type="ARBA" id="ARBA00023136"/>
    </source>
</evidence>
<feature type="transmembrane region" description="Helical" evidence="6">
    <location>
        <begin position="120"/>
        <end position="141"/>
    </location>
</feature>
<feature type="transmembrane region" description="Helical" evidence="6">
    <location>
        <begin position="42"/>
        <end position="64"/>
    </location>
</feature>
<feature type="transmembrane region" description="Helical" evidence="6">
    <location>
        <begin position="367"/>
        <end position="387"/>
    </location>
</feature>
<evidence type="ECO:0000256" key="6">
    <source>
        <dbReference type="SAM" id="Phobius"/>
    </source>
</evidence>
<dbReference type="PANTHER" id="PTHR30250">
    <property type="entry name" value="PST FAMILY PREDICTED COLANIC ACID TRANSPORTER"/>
    <property type="match status" value="1"/>
</dbReference>
<feature type="transmembrane region" description="Helical" evidence="6">
    <location>
        <begin position="84"/>
        <end position="108"/>
    </location>
</feature>
<protein>
    <submittedName>
        <fullName evidence="7">Polysaccharide biosynthesis protein</fullName>
    </submittedName>
</protein>
<feature type="transmembrane region" description="Helical" evidence="6">
    <location>
        <begin position="393"/>
        <end position="417"/>
    </location>
</feature>
<dbReference type="InterPro" id="IPR050833">
    <property type="entry name" value="Poly_Biosynth_Transport"/>
</dbReference>
<evidence type="ECO:0000256" key="2">
    <source>
        <dbReference type="ARBA" id="ARBA00022475"/>
    </source>
</evidence>
<feature type="transmembrane region" description="Helical" evidence="6">
    <location>
        <begin position="429"/>
        <end position="448"/>
    </location>
</feature>
<feature type="transmembrane region" description="Helical" evidence="6">
    <location>
        <begin position="9"/>
        <end position="30"/>
    </location>
</feature>
<dbReference type="AlphaFoldDB" id="A0A2P4NQW2"/>
<feature type="transmembrane region" description="Helical" evidence="6">
    <location>
        <begin position="454"/>
        <end position="475"/>
    </location>
</feature>
<gene>
    <name evidence="7" type="ORF">AUR65_008925</name>
</gene>
<keyword evidence="5 6" id="KW-0472">Membrane</keyword>
<sequence>MSSRIVRGFLSIVSARIGAIIVTMIVTPILVRILGSSQYGEYAVIVSSLGLINIILDGGLFDGLRKFIAERPDSTRWRNEIFGFYFRFGMGLTITGVIVILIGTTIGIPSRVFGDEFTSYFIFGAGILIGRQLFSIFRSTLMGFGRESKSEPLRVISQLVFGIFAYLLVSSGFGVNGVLLGRIISLSIICLIGFYFVQKFVDPLSIFSKLSEDISREKLLSFSFQSVAFALLTESLYHVDILLLQSLSGSSSTGYYKAALVVAEFLWFAPVSIQTVFLHATSQLWNDGKVDKINSIAGRVTRYTLLLSLLLAIGLASLSHEFITLYYGPSFSESVSPLMLLLPGTIGFAVARPIFAIGQGKGELRLILIATAAAAIINVVLNILLIPKFGMNGAAIATSIGYGSMLAFHSVAARYLGFNPLSDLRLGRILLTCGVSAPMIFVIPNYIASDILSLLITPLVGALIFIGMTIISGAVRPSEISNIIKNI</sequence>
<feature type="transmembrane region" description="Helical" evidence="6">
    <location>
        <begin position="153"/>
        <end position="173"/>
    </location>
</feature>
<dbReference type="RefSeq" id="WP_058566503.1">
    <property type="nucleotide sequence ID" value="NZ_LOPW02000010.1"/>
</dbReference>
<comment type="subcellular location">
    <subcellularLocation>
        <location evidence="1">Cell membrane</location>
        <topology evidence="1">Multi-pass membrane protein</topology>
    </subcellularLocation>
</comment>
<keyword evidence="3 6" id="KW-0812">Transmembrane</keyword>
<feature type="transmembrane region" description="Helical" evidence="6">
    <location>
        <begin position="179"/>
        <end position="198"/>
    </location>
</feature>
<feature type="transmembrane region" description="Helical" evidence="6">
    <location>
        <begin position="338"/>
        <end position="355"/>
    </location>
</feature>
<evidence type="ECO:0000256" key="4">
    <source>
        <dbReference type="ARBA" id="ARBA00022989"/>
    </source>
</evidence>
<dbReference type="Proteomes" id="UP000053621">
    <property type="component" value="Unassembled WGS sequence"/>
</dbReference>
<evidence type="ECO:0000313" key="8">
    <source>
        <dbReference type="Proteomes" id="UP000053621"/>
    </source>
</evidence>
<evidence type="ECO:0000313" key="7">
    <source>
        <dbReference type="EMBL" id="POG55523.1"/>
    </source>
</evidence>
<reference evidence="7" key="1">
    <citation type="submission" date="2017-08" db="EMBL/GenBank/DDBJ databases">
        <title>Haloferax marisrubri sp. nov., isolated from the Discovery deep brine-seawater interface in the Red Sea.</title>
        <authorList>
            <person name="Zhang G."/>
            <person name="Stingl U."/>
        </authorList>
    </citation>
    <scope>NUCLEOTIDE SEQUENCE [LARGE SCALE GENOMIC DNA]</scope>
    <source>
        <strain evidence="7">SB3</strain>
    </source>
</reference>
<name>A0A2P4NQW2_9EURY</name>
<organism evidence="7 8">
    <name type="scientific">Haloferax marisrubri</name>
    <dbReference type="NCBI Taxonomy" id="1544719"/>
    <lineage>
        <taxon>Archaea</taxon>
        <taxon>Methanobacteriati</taxon>
        <taxon>Methanobacteriota</taxon>
        <taxon>Stenosarchaea group</taxon>
        <taxon>Halobacteria</taxon>
        <taxon>Halobacteriales</taxon>
        <taxon>Haloferacaceae</taxon>
        <taxon>Haloferax</taxon>
    </lineage>
</organism>
<feature type="transmembrane region" description="Helical" evidence="6">
    <location>
        <begin position="300"/>
        <end position="318"/>
    </location>
</feature>
<dbReference type="EMBL" id="LOPW02000010">
    <property type="protein sequence ID" value="POG55523.1"/>
    <property type="molecule type" value="Genomic_DNA"/>
</dbReference>
<evidence type="ECO:0000256" key="3">
    <source>
        <dbReference type="ARBA" id="ARBA00022692"/>
    </source>
</evidence>
<evidence type="ECO:0000256" key="1">
    <source>
        <dbReference type="ARBA" id="ARBA00004651"/>
    </source>
</evidence>
<keyword evidence="2" id="KW-1003">Cell membrane</keyword>
<keyword evidence="4 6" id="KW-1133">Transmembrane helix</keyword>
<accession>A0A2P4NQW2</accession>
<keyword evidence="8" id="KW-1185">Reference proteome</keyword>
<dbReference type="PANTHER" id="PTHR30250:SF26">
    <property type="entry name" value="PSMA PROTEIN"/>
    <property type="match status" value="1"/>
</dbReference>
<dbReference type="Pfam" id="PF13440">
    <property type="entry name" value="Polysacc_synt_3"/>
    <property type="match status" value="1"/>
</dbReference>
<comment type="caution">
    <text evidence="7">The sequence shown here is derived from an EMBL/GenBank/DDBJ whole genome shotgun (WGS) entry which is preliminary data.</text>
</comment>